<keyword evidence="2" id="KW-0963">Cytoplasm</keyword>
<dbReference type="InterPro" id="IPR007193">
    <property type="entry name" value="Upf2/Nmd2_C"/>
</dbReference>
<evidence type="ECO:0000313" key="5">
    <source>
        <dbReference type="EMBL" id="CAG9313671.1"/>
    </source>
</evidence>
<sequence>MMEDLGFSAEDLALINSAGAQSGKGSKDYYEPQIEEMPDLSPFSEEAKQKYIQSRDQEIHKRKMRYLNKICTKSPQPEKKGLITKVDRIQKFIKKLKTFSEESAEAIIQEMDSLNLNRYVSEVAGSISETKMQLKELPFLIDCCCGLHQRYPSFSKTLEECLKKQHKESDNVRKRSILRFITELIIHGLWEDTKGYLRVIQNYATSQGENLENSLSILSSIFRYRSEELLGFPPVSEKILLETRQIVPMNRLKVLDENEQKILNKILTQFYESSMKYLLDLHDKCKKVEARNTQIKIERSVVDEESSAEAVGLRNKLNKCFTALQIMSDVSGFEPPVLIEEKPIEVVEEIKEVIIENIFDSEEEKNFYLKLPIFEERKNKEEHKDLKAEFETFKKKFGQCVSKEEADTLAEEFLHIANKSNRKALVGLVGASKTTTLHLLPFYARLIAIVGREFKDVNNWLLQKLESDFKQFQEQNDATSTDNCIRQVKLMSELLKFQIAQPSLLINCLESCLSGFSGQNIEIACHTLNSCGRYLYKHPVTNERITLMVSRMQRLKTKKHLPPETEHMVDESCYSCVPREKVQKKKSTPILYEYIKWLIKNLEPSTCEKTIKDIKMLPFPESEEFIVKAIIQMVSKGKIQNIPIIANMLAGIRKHSPLSETIHSLIDTTCEDILMDLKENNFRKCQHRVLIVKFFGELYCYKIIDKELVYDMLFALLYYKNENDDPTDTFRAKLIWSLLDSVKEYFIVDKHRQKINRFLTHFQYFLITKPSITKDMEFLVTDILETFKPNPKLNRENYKEIMRKLLEEERKHINDSESEEESKDPKTPEMMKIPSFDTNSSEEEKEFDNELEDFITESIHEAKSVGIIKEKEIPTVFSDASNSGNFKLLFKKGGRVQAKTVMLPTSHALTQRAEERQKIHEREREHLARVVTELHQRSLQEEHEN</sequence>
<dbReference type="GO" id="GO:0000184">
    <property type="term" value="P:nuclear-transcribed mRNA catabolic process, nonsense-mediated decay"/>
    <property type="evidence" value="ECO:0007669"/>
    <property type="project" value="InterPro"/>
</dbReference>
<evidence type="ECO:0000256" key="1">
    <source>
        <dbReference type="ARBA" id="ARBA00004496"/>
    </source>
</evidence>
<keyword evidence="6" id="KW-1185">Reference proteome</keyword>
<feature type="region of interest" description="Disordered" evidence="3">
    <location>
        <begin position="809"/>
        <end position="843"/>
    </location>
</feature>
<dbReference type="AlphaFoldDB" id="A0AAU9IIN0"/>
<feature type="domain" description="MIF4G" evidence="4">
    <location>
        <begin position="592"/>
        <end position="790"/>
    </location>
</feature>
<gene>
    <name evidence="5" type="ORF">BSTOLATCC_MIC9478</name>
</gene>
<dbReference type="PANTHER" id="PTHR12839:SF7">
    <property type="entry name" value="REGULATOR OF NONSENSE TRANSCRIPTS 2"/>
    <property type="match status" value="1"/>
</dbReference>
<dbReference type="GO" id="GO:0003723">
    <property type="term" value="F:RNA binding"/>
    <property type="evidence" value="ECO:0007669"/>
    <property type="project" value="InterPro"/>
</dbReference>
<evidence type="ECO:0000259" key="4">
    <source>
        <dbReference type="SMART" id="SM00543"/>
    </source>
</evidence>
<proteinExistence type="predicted"/>
<name>A0AAU9IIN0_9CILI</name>
<evidence type="ECO:0000313" key="6">
    <source>
        <dbReference type="Proteomes" id="UP001162131"/>
    </source>
</evidence>
<dbReference type="Pfam" id="PF04050">
    <property type="entry name" value="Upf2"/>
    <property type="match status" value="1"/>
</dbReference>
<dbReference type="InterPro" id="IPR003890">
    <property type="entry name" value="MIF4G-like_typ-3"/>
</dbReference>
<dbReference type="PANTHER" id="PTHR12839">
    <property type="entry name" value="NONSENSE-MEDIATED MRNA DECAY PROTEIN 2 UP-FRAMESHIFT SUPPRESSOR 2"/>
    <property type="match status" value="1"/>
</dbReference>
<evidence type="ECO:0000256" key="2">
    <source>
        <dbReference type="ARBA" id="ARBA00022490"/>
    </source>
</evidence>
<comment type="subcellular location">
    <subcellularLocation>
        <location evidence="1">Cytoplasm</location>
    </subcellularLocation>
</comment>
<dbReference type="SUPFAM" id="SSF48371">
    <property type="entry name" value="ARM repeat"/>
    <property type="match status" value="3"/>
</dbReference>
<dbReference type="GO" id="GO:0005737">
    <property type="term" value="C:cytoplasm"/>
    <property type="evidence" value="ECO:0007669"/>
    <property type="project" value="UniProtKB-SubCell"/>
</dbReference>
<evidence type="ECO:0000256" key="3">
    <source>
        <dbReference type="SAM" id="MobiDB-lite"/>
    </source>
</evidence>
<organism evidence="5 6">
    <name type="scientific">Blepharisma stoltei</name>
    <dbReference type="NCBI Taxonomy" id="1481888"/>
    <lineage>
        <taxon>Eukaryota</taxon>
        <taxon>Sar</taxon>
        <taxon>Alveolata</taxon>
        <taxon>Ciliophora</taxon>
        <taxon>Postciliodesmatophora</taxon>
        <taxon>Heterotrichea</taxon>
        <taxon>Heterotrichida</taxon>
        <taxon>Blepharismidae</taxon>
        <taxon>Blepharisma</taxon>
    </lineage>
</organism>
<protein>
    <recommendedName>
        <fullName evidence="4">MIF4G domain-containing protein</fullName>
    </recommendedName>
</protein>
<dbReference type="EMBL" id="CAJZBQ010000011">
    <property type="protein sequence ID" value="CAG9313671.1"/>
    <property type="molecule type" value="Genomic_DNA"/>
</dbReference>
<dbReference type="InterPro" id="IPR039762">
    <property type="entry name" value="Nmd2/UPF2"/>
</dbReference>
<dbReference type="Pfam" id="PF02854">
    <property type="entry name" value="MIF4G"/>
    <property type="match status" value="2"/>
</dbReference>
<accession>A0AAU9IIN0</accession>
<feature type="domain" description="MIF4G" evidence="4">
    <location>
        <begin position="391"/>
        <end position="579"/>
    </location>
</feature>
<dbReference type="SMART" id="SM00543">
    <property type="entry name" value="MIF4G"/>
    <property type="match status" value="2"/>
</dbReference>
<comment type="caution">
    <text evidence="5">The sequence shown here is derived from an EMBL/GenBank/DDBJ whole genome shotgun (WGS) entry which is preliminary data.</text>
</comment>
<dbReference type="Gene3D" id="1.25.40.180">
    <property type="match status" value="3"/>
</dbReference>
<reference evidence="5" key="1">
    <citation type="submission" date="2021-09" db="EMBL/GenBank/DDBJ databases">
        <authorList>
            <consortium name="AG Swart"/>
            <person name="Singh M."/>
            <person name="Singh A."/>
            <person name="Seah K."/>
            <person name="Emmerich C."/>
        </authorList>
    </citation>
    <scope>NUCLEOTIDE SEQUENCE</scope>
    <source>
        <strain evidence="5">ATCC30299</strain>
    </source>
</reference>
<dbReference type="Proteomes" id="UP001162131">
    <property type="component" value="Unassembled WGS sequence"/>
</dbReference>
<dbReference type="InterPro" id="IPR016024">
    <property type="entry name" value="ARM-type_fold"/>
</dbReference>
<dbReference type="GO" id="GO:0035145">
    <property type="term" value="C:exon-exon junction complex"/>
    <property type="evidence" value="ECO:0007669"/>
    <property type="project" value="TreeGrafter"/>
</dbReference>